<keyword evidence="3" id="KW-1185">Reference proteome</keyword>
<gene>
    <name evidence="2" type="ORF">KHX94_11920</name>
</gene>
<organism evidence="2 3">
    <name type="scientific">Shewanella dokdonensis</name>
    <dbReference type="NCBI Taxonomy" id="712036"/>
    <lineage>
        <taxon>Bacteria</taxon>
        <taxon>Pseudomonadati</taxon>
        <taxon>Pseudomonadota</taxon>
        <taxon>Gammaproteobacteria</taxon>
        <taxon>Alteromonadales</taxon>
        <taxon>Shewanellaceae</taxon>
        <taxon>Shewanella</taxon>
    </lineage>
</organism>
<name>A0ABX8DED3_9GAMM</name>
<dbReference type="RefSeq" id="WP_213680804.1">
    <property type="nucleotide sequence ID" value="NZ_CP074572.1"/>
</dbReference>
<sequence length="161" mass="18124">MQIVSAQLTDLPVILSIYEHAKAFMVANGNAGQWADGYPQPQLIASGIEQRHYYLGVDAGEVVAAFYFAVESEPTYQRIDGGQWLNELPYGVLHRIAVRSSKKGVASFCLQWCFAQTGNMRIDTHENNLPMRRVLEKNGYRYCGVIYVRDGSPRLAFQKTC</sequence>
<protein>
    <submittedName>
        <fullName evidence="2">GNAT family N-acetyltransferase</fullName>
    </submittedName>
</protein>
<evidence type="ECO:0000313" key="2">
    <source>
        <dbReference type="EMBL" id="QVK22147.1"/>
    </source>
</evidence>
<proteinExistence type="predicted"/>
<dbReference type="PROSITE" id="PS51186">
    <property type="entry name" value="GNAT"/>
    <property type="match status" value="1"/>
</dbReference>
<dbReference type="EMBL" id="CP074572">
    <property type="protein sequence ID" value="QVK22147.1"/>
    <property type="molecule type" value="Genomic_DNA"/>
</dbReference>
<evidence type="ECO:0000313" key="3">
    <source>
        <dbReference type="Proteomes" id="UP000676428"/>
    </source>
</evidence>
<accession>A0ABX8DED3</accession>
<evidence type="ECO:0000259" key="1">
    <source>
        <dbReference type="PROSITE" id="PS51186"/>
    </source>
</evidence>
<dbReference type="InterPro" id="IPR000182">
    <property type="entry name" value="GNAT_dom"/>
</dbReference>
<dbReference type="InterPro" id="IPR016181">
    <property type="entry name" value="Acyl_CoA_acyltransferase"/>
</dbReference>
<feature type="domain" description="N-acetyltransferase" evidence="1">
    <location>
        <begin position="1"/>
        <end position="161"/>
    </location>
</feature>
<reference evidence="2 3" key="1">
    <citation type="journal article" date="2012" name="Int. J. Syst. Evol. Microbiol.">
        <title>Shewanella dokdonensis sp. nov., isolated from seawater.</title>
        <authorList>
            <person name="Sung H.R."/>
            <person name="Yoon J.H."/>
            <person name="Ghim S.Y."/>
        </authorList>
    </citation>
    <scope>NUCLEOTIDE SEQUENCE [LARGE SCALE GENOMIC DNA]</scope>
    <source>
        <strain evidence="2 3">DSM 23626</strain>
    </source>
</reference>
<dbReference type="SUPFAM" id="SSF55729">
    <property type="entry name" value="Acyl-CoA N-acyltransferases (Nat)"/>
    <property type="match status" value="1"/>
</dbReference>
<dbReference type="Proteomes" id="UP000676428">
    <property type="component" value="Chromosome"/>
</dbReference>
<dbReference type="Gene3D" id="3.40.630.30">
    <property type="match status" value="1"/>
</dbReference>